<comment type="caution">
    <text evidence="1">The sequence shown here is derived from an EMBL/GenBank/DDBJ whole genome shotgun (WGS) entry which is preliminary data.</text>
</comment>
<name>A0A8J2RQP6_9CRUS</name>
<gene>
    <name evidence="1" type="ORF">DGAL_LOCUS12275</name>
</gene>
<evidence type="ECO:0000313" key="1">
    <source>
        <dbReference type="EMBL" id="CAH0108855.1"/>
    </source>
</evidence>
<sequence>MQKIHSSDFRPDVWCQPHSETQAHTTNEKQALVKLRPLVCMRLSRQRRTFRTFRSFQVGFSTSWYLGIVR</sequence>
<reference evidence="1" key="1">
    <citation type="submission" date="2021-11" db="EMBL/GenBank/DDBJ databases">
        <authorList>
            <person name="Schell T."/>
        </authorList>
    </citation>
    <scope>NUCLEOTIDE SEQUENCE</scope>
    <source>
        <strain evidence="1">M5</strain>
    </source>
</reference>
<dbReference type="EMBL" id="CAKKLH010000288">
    <property type="protein sequence ID" value="CAH0108855.1"/>
    <property type="molecule type" value="Genomic_DNA"/>
</dbReference>
<proteinExistence type="predicted"/>
<dbReference type="Proteomes" id="UP000789390">
    <property type="component" value="Unassembled WGS sequence"/>
</dbReference>
<organism evidence="1 2">
    <name type="scientific">Daphnia galeata</name>
    <dbReference type="NCBI Taxonomy" id="27404"/>
    <lineage>
        <taxon>Eukaryota</taxon>
        <taxon>Metazoa</taxon>
        <taxon>Ecdysozoa</taxon>
        <taxon>Arthropoda</taxon>
        <taxon>Crustacea</taxon>
        <taxon>Branchiopoda</taxon>
        <taxon>Diplostraca</taxon>
        <taxon>Cladocera</taxon>
        <taxon>Anomopoda</taxon>
        <taxon>Daphniidae</taxon>
        <taxon>Daphnia</taxon>
    </lineage>
</organism>
<keyword evidence="2" id="KW-1185">Reference proteome</keyword>
<protein>
    <submittedName>
        <fullName evidence="1">Uncharacterized protein</fullName>
    </submittedName>
</protein>
<dbReference type="AlphaFoldDB" id="A0A8J2RQP6"/>
<evidence type="ECO:0000313" key="2">
    <source>
        <dbReference type="Proteomes" id="UP000789390"/>
    </source>
</evidence>
<accession>A0A8J2RQP6</accession>